<proteinExistence type="predicted"/>
<dbReference type="GO" id="GO:0008237">
    <property type="term" value="F:metallopeptidase activity"/>
    <property type="evidence" value="ECO:0007669"/>
    <property type="project" value="UniProtKB-KW"/>
</dbReference>
<keyword evidence="2" id="KW-0482">Metalloprotease</keyword>
<keyword evidence="2" id="KW-0378">Hydrolase</keyword>
<name>A0A6I6C765_9MOLU</name>
<dbReference type="CDD" id="cd07344">
    <property type="entry name" value="M48_yhfN_like"/>
    <property type="match status" value="1"/>
</dbReference>
<sequence>MLKLKKTLSYKTQPIEYDLILRDQKYIRLKIVDTKLSVSAPLSIQDWEIEHFIYKNIAKIQKVIDFKEKNKKVEVANPGFVKIFDKKIETFFRLQPNENQKNTYKLYESLELTIKHMYKKMSIEYYNIFVQRISYWKQVMNLDFKNLSVKEMKGKWGICYPEKSKIVLNIRLIHYPLDALDYVIVHELTHLVHKNHSKNFWYYVQNYLPNYKKASDLLKVVI</sequence>
<evidence type="ECO:0000259" key="1">
    <source>
        <dbReference type="Pfam" id="PF01863"/>
    </source>
</evidence>
<accession>A0A6I6C765</accession>
<dbReference type="InterPro" id="IPR002725">
    <property type="entry name" value="YgjP-like_metallopeptidase"/>
</dbReference>
<organism evidence="2 3">
    <name type="scientific">Spiroplasma tabanidicola</name>
    <dbReference type="NCBI Taxonomy" id="324079"/>
    <lineage>
        <taxon>Bacteria</taxon>
        <taxon>Bacillati</taxon>
        <taxon>Mycoplasmatota</taxon>
        <taxon>Mollicutes</taxon>
        <taxon>Entomoplasmatales</taxon>
        <taxon>Spiroplasmataceae</taxon>
        <taxon>Spiroplasma</taxon>
    </lineage>
</organism>
<gene>
    <name evidence="2" type="ORF">STABA_v1c02700</name>
</gene>
<dbReference type="Pfam" id="PF01863">
    <property type="entry name" value="YgjP-like"/>
    <property type="match status" value="1"/>
</dbReference>
<dbReference type="PANTHER" id="PTHR30399:SF1">
    <property type="entry name" value="UTP PYROPHOSPHATASE"/>
    <property type="match status" value="1"/>
</dbReference>
<keyword evidence="3" id="KW-1185">Reference proteome</keyword>
<dbReference type="RefSeq" id="WP_156005803.1">
    <property type="nucleotide sequence ID" value="NZ_CP046276.1"/>
</dbReference>
<protein>
    <submittedName>
        <fullName evidence="2">Zinc metalloprotease</fullName>
    </submittedName>
</protein>
<feature type="domain" description="YgjP-like metallopeptidase" evidence="1">
    <location>
        <begin position="25"/>
        <end position="219"/>
    </location>
</feature>
<reference evidence="2 3" key="1">
    <citation type="submission" date="2019-11" db="EMBL/GenBank/DDBJ databases">
        <title>Complete genome sequence of Spiroplasma tabanidicola TAUS-1 (DSM 22603).</title>
        <authorList>
            <person name="Huang C.-T."/>
            <person name="Lin Y.-C."/>
            <person name="Kuo C.-H."/>
        </authorList>
    </citation>
    <scope>NUCLEOTIDE SEQUENCE [LARGE SCALE GENOMIC DNA]</scope>
    <source>
        <strain evidence="2 3">TAUS-1</strain>
    </source>
</reference>
<keyword evidence="2" id="KW-0645">Protease</keyword>
<dbReference type="InterPro" id="IPR053136">
    <property type="entry name" value="UTP_pyrophosphatase-like"/>
</dbReference>
<dbReference type="KEGG" id="stab:STABA_v1c02700"/>
<dbReference type="Proteomes" id="UP000424468">
    <property type="component" value="Chromosome"/>
</dbReference>
<dbReference type="AlphaFoldDB" id="A0A6I6C765"/>
<dbReference type="GO" id="GO:0006508">
    <property type="term" value="P:proteolysis"/>
    <property type="evidence" value="ECO:0007669"/>
    <property type="project" value="UniProtKB-KW"/>
</dbReference>
<dbReference type="Gene3D" id="3.30.2010.10">
    <property type="entry name" value="Metalloproteases ('zincins'), catalytic domain"/>
    <property type="match status" value="1"/>
</dbReference>
<dbReference type="OrthoDB" id="9811177at2"/>
<evidence type="ECO:0000313" key="2">
    <source>
        <dbReference type="EMBL" id="QGS51636.1"/>
    </source>
</evidence>
<dbReference type="PANTHER" id="PTHR30399">
    <property type="entry name" value="UNCHARACTERIZED PROTEIN YGJP"/>
    <property type="match status" value="1"/>
</dbReference>
<evidence type="ECO:0000313" key="3">
    <source>
        <dbReference type="Proteomes" id="UP000424468"/>
    </source>
</evidence>
<dbReference type="EMBL" id="CP046276">
    <property type="protein sequence ID" value="QGS51636.1"/>
    <property type="molecule type" value="Genomic_DNA"/>
</dbReference>